<evidence type="ECO:0008006" key="5">
    <source>
        <dbReference type="Google" id="ProtNLM"/>
    </source>
</evidence>
<dbReference type="PANTHER" id="PTHR24198">
    <property type="entry name" value="ANKYRIN REPEAT AND PROTEIN KINASE DOMAIN-CONTAINING PROTEIN"/>
    <property type="match status" value="1"/>
</dbReference>
<dbReference type="SUPFAM" id="SSF48403">
    <property type="entry name" value="Ankyrin repeat"/>
    <property type="match status" value="1"/>
</dbReference>
<proteinExistence type="predicted"/>
<dbReference type="Pfam" id="PF12796">
    <property type="entry name" value="Ank_2"/>
    <property type="match status" value="1"/>
</dbReference>
<dbReference type="PANTHER" id="PTHR24198:SF165">
    <property type="entry name" value="ANKYRIN REPEAT-CONTAINING PROTEIN-RELATED"/>
    <property type="match status" value="1"/>
</dbReference>
<evidence type="ECO:0000313" key="3">
    <source>
        <dbReference type="EMBL" id="KAK8043024.1"/>
    </source>
</evidence>
<dbReference type="GeneID" id="92097979"/>
<dbReference type="InterPro" id="IPR036770">
    <property type="entry name" value="Ankyrin_rpt-contain_sf"/>
</dbReference>
<dbReference type="EMBL" id="JAQQWL010000013">
    <property type="protein sequence ID" value="KAK8043024.1"/>
    <property type="molecule type" value="Genomic_DNA"/>
</dbReference>
<dbReference type="SMART" id="SM00248">
    <property type="entry name" value="ANK"/>
    <property type="match status" value="4"/>
</dbReference>
<comment type="caution">
    <text evidence="3">The sequence shown here is derived from an EMBL/GenBank/DDBJ whole genome shotgun (WGS) entry which is preliminary data.</text>
</comment>
<organism evidence="3 4">
    <name type="scientific">Apiospora phragmitis</name>
    <dbReference type="NCBI Taxonomy" id="2905665"/>
    <lineage>
        <taxon>Eukaryota</taxon>
        <taxon>Fungi</taxon>
        <taxon>Dikarya</taxon>
        <taxon>Ascomycota</taxon>
        <taxon>Pezizomycotina</taxon>
        <taxon>Sordariomycetes</taxon>
        <taxon>Xylariomycetidae</taxon>
        <taxon>Amphisphaeriales</taxon>
        <taxon>Apiosporaceae</taxon>
        <taxon>Apiospora</taxon>
    </lineage>
</organism>
<keyword evidence="4" id="KW-1185">Reference proteome</keyword>
<dbReference type="InterPro" id="IPR002110">
    <property type="entry name" value="Ankyrin_rpt"/>
</dbReference>
<evidence type="ECO:0000256" key="1">
    <source>
        <dbReference type="ARBA" id="ARBA00022737"/>
    </source>
</evidence>
<name>A0ABR1TB34_9PEZI</name>
<dbReference type="Proteomes" id="UP001480595">
    <property type="component" value="Unassembled WGS sequence"/>
</dbReference>
<reference evidence="3 4" key="1">
    <citation type="submission" date="2023-01" db="EMBL/GenBank/DDBJ databases">
        <title>Analysis of 21 Apiospora genomes using comparative genomics revels a genus with tremendous synthesis potential of carbohydrate active enzymes and secondary metabolites.</title>
        <authorList>
            <person name="Sorensen T."/>
        </authorList>
    </citation>
    <scope>NUCLEOTIDE SEQUENCE [LARGE SCALE GENOMIC DNA]</scope>
    <source>
        <strain evidence="3 4">CBS 135458</strain>
    </source>
</reference>
<evidence type="ECO:0000256" key="2">
    <source>
        <dbReference type="ARBA" id="ARBA00023043"/>
    </source>
</evidence>
<protein>
    <recommendedName>
        <fullName evidence="5">Ankyrin</fullName>
    </recommendedName>
</protein>
<evidence type="ECO:0000313" key="4">
    <source>
        <dbReference type="Proteomes" id="UP001480595"/>
    </source>
</evidence>
<dbReference type="Gene3D" id="1.25.40.20">
    <property type="entry name" value="Ankyrin repeat-containing domain"/>
    <property type="match status" value="2"/>
</dbReference>
<gene>
    <name evidence="3" type="ORF">PG994_013507</name>
</gene>
<dbReference type="RefSeq" id="XP_066709877.1">
    <property type="nucleotide sequence ID" value="XM_066864916.1"/>
</dbReference>
<sequence length="542" mass="60570">MGALHDHTPRERDRLQQMALMEVVGQGDAEASTLFLNIGVDHEVKLLPRISWVDVPRHLYQWGHSLDPLSRAASRCNIRLLGVLLSYNLYEPRHITNTLMAVSHIWDLRRRESYLHISRPDNEEEQTATVAILLNTDVKGIWERLSALNARSCQDFVLHHCQQQINLQADPSAHPCALLSIIFPYDTLRNAIKHGFSLKSIESLLPAGMGIHSEHDEDGNTLLIDALLSASKDRYQLVHFLLQRGADPCVNGLTLTVLEATLWTTKTPRDARKLVTAGPAAGLLDDEEHDKVALTLFRELLELGIPINRSSGHQKRCSRPLLVPLIESGADLFLIQQVVAARAKINEQREEHITTPLISALETDQMEFARWWIEQRADVNASGANIWLKYSILSYACHKGTSLTQLLIENGADVDPPEKSYACSPMEQALANGNVEIVIMLLAHGFKLNQTRGWGELDFAVDQAARHGQLDILNIFVESGGGRGGKASTRELVDLIKHFTMPIGLATPAFLCTWNNIRDGQRPRLSLHWRPNERSSDDGLGP</sequence>
<keyword evidence="2" id="KW-0040">ANK repeat</keyword>
<accession>A0ABR1TB34</accession>
<keyword evidence="1" id="KW-0677">Repeat</keyword>